<dbReference type="EMBL" id="BARW01041433">
    <property type="protein sequence ID" value="GAJ16479.1"/>
    <property type="molecule type" value="Genomic_DNA"/>
</dbReference>
<sequence>VYGKSPAFRLKLTYEDKEKIISTSNWNTEIGPEKRDVPKSVFVKYNDQNYQGKLSIEIQNV</sequence>
<protein>
    <submittedName>
        <fullName evidence="1">Uncharacterized protein</fullName>
    </submittedName>
</protein>
<proteinExistence type="predicted"/>
<reference evidence="1" key="1">
    <citation type="journal article" date="2014" name="Front. Microbiol.">
        <title>High frequency of phylogenetically diverse reductive dehalogenase-homologous genes in deep subseafloor sedimentary metagenomes.</title>
        <authorList>
            <person name="Kawai M."/>
            <person name="Futagami T."/>
            <person name="Toyoda A."/>
            <person name="Takaki Y."/>
            <person name="Nishi S."/>
            <person name="Hori S."/>
            <person name="Arai W."/>
            <person name="Tsubouchi T."/>
            <person name="Morono Y."/>
            <person name="Uchiyama I."/>
            <person name="Ito T."/>
            <person name="Fujiyama A."/>
            <person name="Inagaki F."/>
            <person name="Takami H."/>
        </authorList>
    </citation>
    <scope>NUCLEOTIDE SEQUENCE</scope>
    <source>
        <strain evidence="1">Expedition CK06-06</strain>
    </source>
</reference>
<name>X1UG43_9ZZZZ</name>
<evidence type="ECO:0000313" key="1">
    <source>
        <dbReference type="EMBL" id="GAJ16479.1"/>
    </source>
</evidence>
<gene>
    <name evidence="1" type="ORF">S12H4_62048</name>
</gene>
<comment type="caution">
    <text evidence="1">The sequence shown here is derived from an EMBL/GenBank/DDBJ whole genome shotgun (WGS) entry which is preliminary data.</text>
</comment>
<dbReference type="AlphaFoldDB" id="X1UG43"/>
<organism evidence="1">
    <name type="scientific">marine sediment metagenome</name>
    <dbReference type="NCBI Taxonomy" id="412755"/>
    <lineage>
        <taxon>unclassified sequences</taxon>
        <taxon>metagenomes</taxon>
        <taxon>ecological metagenomes</taxon>
    </lineage>
</organism>
<feature type="non-terminal residue" evidence="1">
    <location>
        <position position="1"/>
    </location>
</feature>
<accession>X1UG43</accession>